<evidence type="ECO:0000313" key="3">
    <source>
        <dbReference type="Proteomes" id="UP000031327"/>
    </source>
</evidence>
<dbReference type="Pfam" id="PF08668">
    <property type="entry name" value="HDOD"/>
    <property type="match status" value="1"/>
</dbReference>
<accession>A0A0C1MIW1</accession>
<proteinExistence type="predicted"/>
<reference evidence="2 3" key="1">
    <citation type="submission" date="2014-12" db="EMBL/GenBank/DDBJ databases">
        <title>Draft Genome Sequence of Pseudoalteromonas luteoviolacea HI1.</title>
        <authorList>
            <person name="Asahina A.Y."/>
            <person name="Hadfield M.G."/>
        </authorList>
    </citation>
    <scope>NUCLEOTIDE SEQUENCE [LARGE SCALE GENOMIC DNA]</scope>
    <source>
        <strain evidence="2 3">HI1</strain>
    </source>
</reference>
<comment type="caution">
    <text evidence="2">The sequence shown here is derived from an EMBL/GenBank/DDBJ whole genome shotgun (WGS) entry which is preliminary data.</text>
</comment>
<keyword evidence="2" id="KW-0418">Kinase</keyword>
<dbReference type="InterPro" id="IPR052340">
    <property type="entry name" value="RNase_Y/CdgJ"/>
</dbReference>
<name>A0A0C1MIW1_9GAMM</name>
<sequence length="280" mass="31168">MAISLTQQEKQILRSISIPPRPEALVQFSQETKSPEPNINKITQILQSDVAISAAILQVVNSAAFRRSKEIESLEQAIMILGLKRLIPLVKAVAVKATVETPPALDNFWQDQSDIAQLCSTLCLKLNKPGLSNHAYMLGLFHTVGIPLLCVHFDDYTEVINVAKADGWSKATEFEFGKYNTSHATIGALLAQQWKLPKPMINVIYYQHDANGIFSSGELDGVALELLSILKLARHGNFLFKNTTTIESDHEWQAISDEVLDFINMSEEELDELYSALESN</sequence>
<feature type="domain" description="HDOD" evidence="1">
    <location>
        <begin position="18"/>
        <end position="210"/>
    </location>
</feature>
<dbReference type="EMBL" id="JWIC01000006">
    <property type="protein sequence ID" value="KID56934.1"/>
    <property type="molecule type" value="Genomic_DNA"/>
</dbReference>
<dbReference type="RefSeq" id="WP_039609995.1">
    <property type="nucleotide sequence ID" value="NZ_JWIC01000006.1"/>
</dbReference>
<dbReference type="PANTHER" id="PTHR33525">
    <property type="match status" value="1"/>
</dbReference>
<gene>
    <name evidence="2" type="ORF">JF50_13710</name>
</gene>
<dbReference type="OrthoDB" id="9784953at2"/>
<dbReference type="Gene3D" id="1.10.3210.10">
    <property type="entry name" value="Hypothetical protein af1432"/>
    <property type="match status" value="1"/>
</dbReference>
<dbReference type="SUPFAM" id="SSF109604">
    <property type="entry name" value="HD-domain/PDEase-like"/>
    <property type="match status" value="1"/>
</dbReference>
<dbReference type="PROSITE" id="PS51833">
    <property type="entry name" value="HDOD"/>
    <property type="match status" value="1"/>
</dbReference>
<dbReference type="InterPro" id="IPR013976">
    <property type="entry name" value="HDOD"/>
</dbReference>
<organism evidence="2 3">
    <name type="scientific">Pseudoalteromonas luteoviolacea</name>
    <dbReference type="NCBI Taxonomy" id="43657"/>
    <lineage>
        <taxon>Bacteria</taxon>
        <taxon>Pseudomonadati</taxon>
        <taxon>Pseudomonadota</taxon>
        <taxon>Gammaproteobacteria</taxon>
        <taxon>Alteromonadales</taxon>
        <taxon>Pseudoalteromonadaceae</taxon>
        <taxon>Pseudoalteromonas</taxon>
    </lineage>
</organism>
<protein>
    <submittedName>
        <fullName evidence="2">Histidine kinase</fullName>
    </submittedName>
</protein>
<evidence type="ECO:0000259" key="1">
    <source>
        <dbReference type="PROSITE" id="PS51833"/>
    </source>
</evidence>
<evidence type="ECO:0000313" key="2">
    <source>
        <dbReference type="EMBL" id="KID56934.1"/>
    </source>
</evidence>
<dbReference type="Proteomes" id="UP000031327">
    <property type="component" value="Unassembled WGS sequence"/>
</dbReference>
<keyword evidence="2" id="KW-0808">Transferase</keyword>
<dbReference type="PANTHER" id="PTHR33525:SF6">
    <property type="entry name" value="HDOD DOMAIN-CONTAINING PROTEIN"/>
    <property type="match status" value="1"/>
</dbReference>
<dbReference type="AlphaFoldDB" id="A0A0C1MIW1"/>
<dbReference type="GO" id="GO:0016301">
    <property type="term" value="F:kinase activity"/>
    <property type="evidence" value="ECO:0007669"/>
    <property type="project" value="UniProtKB-KW"/>
</dbReference>